<protein>
    <submittedName>
        <fullName evidence="3">Uncharacterized protein</fullName>
    </submittedName>
</protein>
<reference evidence="3 4" key="1">
    <citation type="submission" date="2021-07" db="EMBL/GenBank/DDBJ databases">
        <title>Karlodiniumbacter phycospheric gen. nov., sp. nov., a phycosphere bacterium isolated from karlodinium veneficum.</title>
        <authorList>
            <person name="Peng Y."/>
            <person name="Jiang L."/>
            <person name="Lee J."/>
        </authorList>
    </citation>
    <scope>NUCLEOTIDE SEQUENCE</scope>
    <source>
        <strain evidence="3 4">N5</strain>
    </source>
</reference>
<accession>A0A975TU27</accession>
<sequence>MLARLTLILALLTGTAHANGYAVGDTFEDPMQIAQEAVAFFPMDEEGRPRIEVDVSLDFFGKLTILVANSGLPDDSVAGERNQYVLEQQDGVWVLIYQRTDYRCRRGNNTVTWQTNLCP</sequence>
<gene>
    <name evidence="2" type="ORF">KUL25_15700</name>
    <name evidence="3" type="ORF">KUL25_15705</name>
</gene>
<dbReference type="RefSeq" id="WP_068361802.1">
    <property type="nucleotide sequence ID" value="NZ_JAIMBW010000001.1"/>
</dbReference>
<name>A0A975TU27_9RHOB</name>
<feature type="signal peptide" evidence="1">
    <location>
        <begin position="1"/>
        <end position="18"/>
    </location>
</feature>
<proteinExistence type="predicted"/>
<evidence type="ECO:0000313" key="2">
    <source>
        <dbReference type="EMBL" id="MBY4894202.1"/>
    </source>
</evidence>
<feature type="chain" id="PRO_5037907294" evidence="1">
    <location>
        <begin position="19"/>
        <end position="119"/>
    </location>
</feature>
<dbReference type="EMBL" id="CP078073">
    <property type="protein sequence ID" value="QXL86881.1"/>
    <property type="molecule type" value="Genomic_DNA"/>
</dbReference>
<evidence type="ECO:0000313" key="4">
    <source>
        <dbReference type="Proteomes" id="UP000693972"/>
    </source>
</evidence>
<keyword evidence="1" id="KW-0732">Signal</keyword>
<organism evidence="3">
    <name type="scientific">Gymnodinialimonas phycosphaerae</name>
    <dbReference type="NCBI Taxonomy" id="2841589"/>
    <lineage>
        <taxon>Bacteria</taxon>
        <taxon>Pseudomonadati</taxon>
        <taxon>Pseudomonadota</taxon>
        <taxon>Alphaproteobacteria</taxon>
        <taxon>Rhodobacterales</taxon>
        <taxon>Paracoccaceae</taxon>
        <taxon>Gymnodinialimonas</taxon>
    </lineage>
</organism>
<dbReference type="AlphaFoldDB" id="A0A975TU27"/>
<dbReference type="Proteomes" id="UP000693972">
    <property type="component" value="Unassembled WGS sequence"/>
</dbReference>
<dbReference type="EMBL" id="JAIMBW010000001">
    <property type="protein sequence ID" value="MBY4894202.1"/>
    <property type="molecule type" value="Genomic_DNA"/>
</dbReference>
<evidence type="ECO:0000313" key="3">
    <source>
        <dbReference type="EMBL" id="QXL86881.1"/>
    </source>
</evidence>
<keyword evidence="4" id="KW-1185">Reference proteome</keyword>
<evidence type="ECO:0000256" key="1">
    <source>
        <dbReference type="SAM" id="SignalP"/>
    </source>
</evidence>